<evidence type="ECO:0000259" key="3">
    <source>
        <dbReference type="PROSITE" id="PS51670"/>
    </source>
</evidence>
<evidence type="ECO:0000313" key="4">
    <source>
        <dbReference type="EnsemblMetazoa" id="CLYHEMP019579.1"/>
    </source>
</evidence>
<protein>
    <recommendedName>
        <fullName evidence="3">ShKT domain-containing protein</fullName>
    </recommendedName>
</protein>
<dbReference type="RefSeq" id="XP_066918953.1">
    <property type="nucleotide sequence ID" value="XM_067062852.1"/>
</dbReference>
<keyword evidence="5" id="KW-1185">Reference proteome</keyword>
<dbReference type="SMART" id="SM00254">
    <property type="entry name" value="ShKT"/>
    <property type="match status" value="3"/>
</dbReference>
<organism evidence="4 5">
    <name type="scientific">Clytia hemisphaerica</name>
    <dbReference type="NCBI Taxonomy" id="252671"/>
    <lineage>
        <taxon>Eukaryota</taxon>
        <taxon>Metazoa</taxon>
        <taxon>Cnidaria</taxon>
        <taxon>Hydrozoa</taxon>
        <taxon>Hydroidolina</taxon>
        <taxon>Leptothecata</taxon>
        <taxon>Obeliida</taxon>
        <taxon>Clytiidae</taxon>
        <taxon>Clytia</taxon>
    </lineage>
</organism>
<evidence type="ECO:0000313" key="5">
    <source>
        <dbReference type="Proteomes" id="UP000594262"/>
    </source>
</evidence>
<reference evidence="4" key="1">
    <citation type="submission" date="2021-01" db="UniProtKB">
        <authorList>
            <consortium name="EnsemblMetazoa"/>
        </authorList>
    </citation>
    <scope>IDENTIFICATION</scope>
</reference>
<dbReference type="Gene3D" id="1.10.10.1940">
    <property type="match status" value="1"/>
</dbReference>
<feature type="signal peptide" evidence="2">
    <location>
        <begin position="1"/>
        <end position="17"/>
    </location>
</feature>
<dbReference type="AlphaFoldDB" id="A0A7M5XBG7"/>
<accession>A0A7M5XBG7</accession>
<comment type="caution">
    <text evidence="1">Lacks conserved residue(s) required for the propagation of feature annotation.</text>
</comment>
<dbReference type="Proteomes" id="UP000594262">
    <property type="component" value="Unplaced"/>
</dbReference>
<dbReference type="EnsemblMetazoa" id="CLYHEMT019579.1">
    <property type="protein sequence ID" value="CLYHEMP019579.1"/>
    <property type="gene ID" value="CLYHEMG019579"/>
</dbReference>
<feature type="domain" description="ShKT" evidence="3">
    <location>
        <begin position="157"/>
        <end position="194"/>
    </location>
</feature>
<dbReference type="InterPro" id="IPR003582">
    <property type="entry name" value="ShKT_dom"/>
</dbReference>
<feature type="chain" id="PRO_5029760508" description="ShKT domain-containing protein" evidence="2">
    <location>
        <begin position="18"/>
        <end position="623"/>
    </location>
</feature>
<evidence type="ECO:0000256" key="1">
    <source>
        <dbReference type="PROSITE-ProRule" id="PRU01005"/>
    </source>
</evidence>
<keyword evidence="2" id="KW-0732">Signal</keyword>
<proteinExistence type="predicted"/>
<dbReference type="PROSITE" id="PS51670">
    <property type="entry name" value="SHKT"/>
    <property type="match status" value="1"/>
</dbReference>
<name>A0A7M5XBG7_9CNID</name>
<evidence type="ECO:0000256" key="2">
    <source>
        <dbReference type="SAM" id="SignalP"/>
    </source>
</evidence>
<dbReference type="Pfam" id="PF01549">
    <property type="entry name" value="ShK"/>
    <property type="match status" value="2"/>
</dbReference>
<dbReference type="GeneID" id="136806296"/>
<sequence length="623" mass="70132">MLGKLILFGLVFTTAYGWSTFDKTDKSYVKNKLENSVDYAYYKNAAKPFKECKDKYASICQKALEIGYDKFCYTQEFEGYNVYCKRTCGHCPAVSPLSCHASTKGCCWDNITKVSSGCPDCMDRTSTCRKIASMCNQAHLARACPQTCKICPANPYCNDDPHQAEWCPYWKEADMCQIDKELMTQYCPKTCNLCPPLSGKALGNKVVEVFRKGTAEMLDLPKDKRLESEAELLNILLKDDEKRKTIDSQSNQILVHQKKSIDDAEDEDEDKIRVVEKDSMSNEAFDALAKLITAKSSGEKRSITGSESSDALAKLVTEEMAIKKSQLKKKDVANKMSEESFKALVKLMVSDSTNQKREVAKTKKVMSSESFNALNRLLTKQRDSKKTETKKEYTAAQSLDALNRLLHQNSKKEASQQTPPATTQTLEALLEAVNKKEVSEKKKTVTDNEIDQLIKLLTADSKIAKKSVNDVDQQKKEADKVLIQLIFKDVTEKDSGDENKKSFQVKNQDEKKKRDQKTIDDVLFKMIQAEGLNAKTHIEVVPAVAEPVKKENADSAKTAKSAESAENRKEMTIAKKQEAMDHLVDLVKKNKREKELLDGGSTAVEEQLIRLLKERSLIKDKKA</sequence>